<gene>
    <name evidence="11" type="ORF">GUITHDRAFT_157816</name>
</gene>
<dbReference type="OrthoDB" id="2291at2759"/>
<proteinExistence type="inferred from homology"/>
<keyword evidence="6" id="KW-0479">Metal-binding</keyword>
<dbReference type="GeneID" id="17302454"/>
<reference evidence="12" key="3">
    <citation type="submission" date="2015-06" db="UniProtKB">
        <authorList>
            <consortium name="EnsemblProtists"/>
        </authorList>
    </citation>
    <scope>IDENTIFICATION</scope>
</reference>
<evidence type="ECO:0000256" key="1">
    <source>
        <dbReference type="ARBA" id="ARBA00000443"/>
    </source>
</evidence>
<keyword evidence="7" id="KW-0460">Magnesium</keyword>
<comment type="catalytic activity">
    <reaction evidence="1">
        <text>alpha-D-glucose 1-phosphate = alpha-D-glucose 6-phosphate</text>
        <dbReference type="Rhea" id="RHEA:23536"/>
        <dbReference type="ChEBI" id="CHEBI:58225"/>
        <dbReference type="ChEBI" id="CHEBI:58601"/>
        <dbReference type="EC" id="5.4.2.2"/>
    </reaction>
</comment>
<reference evidence="13" key="2">
    <citation type="submission" date="2012-11" db="EMBL/GenBank/DDBJ databases">
        <authorList>
            <person name="Kuo A."/>
            <person name="Curtis B.A."/>
            <person name="Tanifuji G."/>
            <person name="Burki F."/>
            <person name="Gruber A."/>
            <person name="Irimia M."/>
            <person name="Maruyama S."/>
            <person name="Arias M.C."/>
            <person name="Ball S.G."/>
            <person name="Gile G.H."/>
            <person name="Hirakawa Y."/>
            <person name="Hopkins J.F."/>
            <person name="Rensing S.A."/>
            <person name="Schmutz J."/>
            <person name="Symeonidi A."/>
            <person name="Elias M."/>
            <person name="Eveleigh R.J."/>
            <person name="Herman E.K."/>
            <person name="Klute M.J."/>
            <person name="Nakayama T."/>
            <person name="Obornik M."/>
            <person name="Reyes-Prieto A."/>
            <person name="Armbrust E.V."/>
            <person name="Aves S.J."/>
            <person name="Beiko R.G."/>
            <person name="Coutinho P."/>
            <person name="Dacks J.B."/>
            <person name="Durnford D.G."/>
            <person name="Fast N.M."/>
            <person name="Green B.R."/>
            <person name="Grisdale C."/>
            <person name="Hempe F."/>
            <person name="Henrissat B."/>
            <person name="Hoppner M.P."/>
            <person name="Ishida K.-I."/>
            <person name="Kim E."/>
            <person name="Koreny L."/>
            <person name="Kroth P.G."/>
            <person name="Liu Y."/>
            <person name="Malik S.-B."/>
            <person name="Maier U.G."/>
            <person name="McRose D."/>
            <person name="Mock T."/>
            <person name="Neilson J.A."/>
            <person name="Onodera N.T."/>
            <person name="Poole A.M."/>
            <person name="Pritham E.J."/>
            <person name="Richards T.A."/>
            <person name="Rocap G."/>
            <person name="Roy S.W."/>
            <person name="Sarai C."/>
            <person name="Schaack S."/>
            <person name="Shirato S."/>
            <person name="Slamovits C.H."/>
            <person name="Spencer D.F."/>
            <person name="Suzuki S."/>
            <person name="Worden A.Z."/>
            <person name="Zauner S."/>
            <person name="Barry K."/>
            <person name="Bell C."/>
            <person name="Bharti A.K."/>
            <person name="Crow J.A."/>
            <person name="Grimwood J."/>
            <person name="Kramer R."/>
            <person name="Lindquist E."/>
            <person name="Lucas S."/>
            <person name="Salamov A."/>
            <person name="McFadden G.I."/>
            <person name="Lane C.E."/>
            <person name="Keeling P.J."/>
            <person name="Gray M.W."/>
            <person name="Grigoriev I.V."/>
            <person name="Archibald J.M."/>
        </authorList>
    </citation>
    <scope>NUCLEOTIDE SEQUENCE</scope>
    <source>
        <strain evidence="13">CCMP2712</strain>
    </source>
</reference>
<evidence type="ECO:0000313" key="11">
    <source>
        <dbReference type="EMBL" id="EKX45869.1"/>
    </source>
</evidence>
<name>L1JCM7_GUITC</name>
<dbReference type="InterPro" id="IPR036900">
    <property type="entry name" value="A-D-PHexomutase_C_sf"/>
</dbReference>
<dbReference type="AlphaFoldDB" id="L1JCM7"/>
<evidence type="ECO:0000259" key="10">
    <source>
        <dbReference type="Pfam" id="PF02880"/>
    </source>
</evidence>
<dbReference type="OMA" id="WRDPLFG"/>
<dbReference type="GO" id="GO:0005975">
    <property type="term" value="P:carbohydrate metabolic process"/>
    <property type="evidence" value="ECO:0007669"/>
    <property type="project" value="InterPro"/>
</dbReference>
<reference evidence="11 13" key="1">
    <citation type="journal article" date="2012" name="Nature">
        <title>Algal genomes reveal evolutionary mosaicism and the fate of nucleomorphs.</title>
        <authorList>
            <consortium name="DOE Joint Genome Institute"/>
            <person name="Curtis B.A."/>
            <person name="Tanifuji G."/>
            <person name="Burki F."/>
            <person name="Gruber A."/>
            <person name="Irimia M."/>
            <person name="Maruyama S."/>
            <person name="Arias M.C."/>
            <person name="Ball S.G."/>
            <person name="Gile G.H."/>
            <person name="Hirakawa Y."/>
            <person name="Hopkins J.F."/>
            <person name="Kuo A."/>
            <person name="Rensing S.A."/>
            <person name="Schmutz J."/>
            <person name="Symeonidi A."/>
            <person name="Elias M."/>
            <person name="Eveleigh R.J."/>
            <person name="Herman E.K."/>
            <person name="Klute M.J."/>
            <person name="Nakayama T."/>
            <person name="Obornik M."/>
            <person name="Reyes-Prieto A."/>
            <person name="Armbrust E.V."/>
            <person name="Aves S.J."/>
            <person name="Beiko R.G."/>
            <person name="Coutinho P."/>
            <person name="Dacks J.B."/>
            <person name="Durnford D.G."/>
            <person name="Fast N.M."/>
            <person name="Green B.R."/>
            <person name="Grisdale C.J."/>
            <person name="Hempel F."/>
            <person name="Henrissat B."/>
            <person name="Hoppner M.P."/>
            <person name="Ishida K."/>
            <person name="Kim E."/>
            <person name="Koreny L."/>
            <person name="Kroth P.G."/>
            <person name="Liu Y."/>
            <person name="Malik S.B."/>
            <person name="Maier U.G."/>
            <person name="McRose D."/>
            <person name="Mock T."/>
            <person name="Neilson J.A."/>
            <person name="Onodera N.T."/>
            <person name="Poole A.M."/>
            <person name="Pritham E.J."/>
            <person name="Richards T.A."/>
            <person name="Rocap G."/>
            <person name="Roy S.W."/>
            <person name="Sarai C."/>
            <person name="Schaack S."/>
            <person name="Shirato S."/>
            <person name="Slamovits C.H."/>
            <person name="Spencer D.F."/>
            <person name="Suzuki S."/>
            <person name="Worden A.Z."/>
            <person name="Zauner S."/>
            <person name="Barry K."/>
            <person name="Bell C."/>
            <person name="Bharti A.K."/>
            <person name="Crow J.A."/>
            <person name="Grimwood J."/>
            <person name="Kramer R."/>
            <person name="Lindquist E."/>
            <person name="Lucas S."/>
            <person name="Salamov A."/>
            <person name="McFadden G.I."/>
            <person name="Lane C.E."/>
            <person name="Keeling P.J."/>
            <person name="Gray M.W."/>
            <person name="Grigoriev I.V."/>
            <person name="Archibald J.M."/>
        </authorList>
    </citation>
    <scope>NUCLEOTIDE SEQUENCE</scope>
    <source>
        <strain evidence="11 13">CCMP2712</strain>
    </source>
</reference>
<keyword evidence="5" id="KW-0597">Phosphoprotein</keyword>
<feature type="domain" description="Alpha-D-phosphohexomutase alpha/beta/alpha" evidence="9">
    <location>
        <begin position="54"/>
        <end position="200"/>
    </location>
</feature>
<dbReference type="PRINTS" id="PR00509">
    <property type="entry name" value="PGMPMM"/>
</dbReference>
<evidence type="ECO:0000313" key="12">
    <source>
        <dbReference type="EnsemblProtists" id="EKX45869"/>
    </source>
</evidence>
<keyword evidence="13" id="KW-1185">Reference proteome</keyword>
<dbReference type="Gene3D" id="3.30.310.50">
    <property type="entry name" value="Alpha-D-phosphohexomutase, C-terminal domain"/>
    <property type="match status" value="1"/>
</dbReference>
<protein>
    <recommendedName>
        <fullName evidence="4">phosphoglucomutase (alpha-D-glucose-1,6-bisphosphate-dependent)</fullName>
        <ecNumber evidence="4">5.4.2.2</ecNumber>
    </recommendedName>
</protein>
<evidence type="ECO:0000256" key="3">
    <source>
        <dbReference type="ARBA" id="ARBA00010231"/>
    </source>
</evidence>
<accession>L1JCM7</accession>
<dbReference type="EnsemblProtists" id="EKX45869">
    <property type="protein sequence ID" value="EKX45869"/>
    <property type="gene ID" value="GUITHDRAFT_157816"/>
</dbReference>
<comment type="cofactor">
    <cofactor evidence="2">
        <name>Mg(2+)</name>
        <dbReference type="ChEBI" id="CHEBI:18420"/>
    </cofactor>
</comment>
<dbReference type="SUPFAM" id="SSF53738">
    <property type="entry name" value="Phosphoglucomutase, first 3 domains"/>
    <property type="match status" value="3"/>
</dbReference>
<dbReference type="GO" id="GO:0004614">
    <property type="term" value="F:phosphoglucomutase activity"/>
    <property type="evidence" value="ECO:0007669"/>
    <property type="project" value="UniProtKB-EC"/>
</dbReference>
<evidence type="ECO:0000256" key="8">
    <source>
        <dbReference type="ARBA" id="ARBA00023235"/>
    </source>
</evidence>
<comment type="similarity">
    <text evidence="3">Belongs to the phosphohexose mutase family.</text>
</comment>
<dbReference type="KEGG" id="gtt:GUITHDRAFT_157816"/>
<dbReference type="PANTHER" id="PTHR22573:SF2">
    <property type="entry name" value="PHOSPHOGLUCOMUTASE"/>
    <property type="match status" value="1"/>
</dbReference>
<dbReference type="PaxDb" id="55529-EKX45869"/>
<evidence type="ECO:0000256" key="4">
    <source>
        <dbReference type="ARBA" id="ARBA00012728"/>
    </source>
</evidence>
<dbReference type="InterPro" id="IPR005841">
    <property type="entry name" value="Alpha-D-phosphohexomutase_SF"/>
</dbReference>
<dbReference type="InterPro" id="IPR016055">
    <property type="entry name" value="A-D-PHexomutase_a/b/a-I/II/III"/>
</dbReference>
<dbReference type="NCBIfam" id="NF005737">
    <property type="entry name" value="PRK07564.1-1"/>
    <property type="match status" value="1"/>
</dbReference>
<dbReference type="Gene3D" id="3.40.120.10">
    <property type="entry name" value="Alpha-D-Glucose-1,6-Bisphosphate, subunit A, domain 3"/>
    <property type="match status" value="3"/>
</dbReference>
<dbReference type="HOGENOM" id="CLU_009330_0_1_1"/>
<evidence type="ECO:0000256" key="5">
    <source>
        <dbReference type="ARBA" id="ARBA00022553"/>
    </source>
</evidence>
<dbReference type="Pfam" id="PF02880">
    <property type="entry name" value="PGM_PMM_III"/>
    <property type="match status" value="1"/>
</dbReference>
<evidence type="ECO:0000256" key="2">
    <source>
        <dbReference type="ARBA" id="ARBA00001946"/>
    </source>
</evidence>
<dbReference type="Pfam" id="PF24947">
    <property type="entry name" value="PGM1_C_vert_fung"/>
    <property type="match status" value="1"/>
</dbReference>
<evidence type="ECO:0000313" key="13">
    <source>
        <dbReference type="Proteomes" id="UP000011087"/>
    </source>
</evidence>
<dbReference type="InterPro" id="IPR045244">
    <property type="entry name" value="PGM"/>
</dbReference>
<organism evidence="11">
    <name type="scientific">Guillardia theta (strain CCMP2712)</name>
    <name type="common">Cryptophyte</name>
    <dbReference type="NCBI Taxonomy" id="905079"/>
    <lineage>
        <taxon>Eukaryota</taxon>
        <taxon>Cryptophyceae</taxon>
        <taxon>Pyrenomonadales</taxon>
        <taxon>Geminigeraceae</taxon>
        <taxon>Guillardia</taxon>
    </lineage>
</organism>
<dbReference type="EC" id="5.4.2.2" evidence="4"/>
<dbReference type="SUPFAM" id="SSF55957">
    <property type="entry name" value="Phosphoglucomutase, C-terminal domain"/>
    <property type="match status" value="1"/>
</dbReference>
<feature type="domain" description="Alpha-D-phosphohexomutase alpha/beta/alpha" evidence="10">
    <location>
        <begin position="394"/>
        <end position="477"/>
    </location>
</feature>
<dbReference type="FunFam" id="3.40.120.10:FF:000005">
    <property type="entry name" value="Phosphoglucomutase 5"/>
    <property type="match status" value="1"/>
</dbReference>
<sequence length="629" mass="68621">MPARAALRPGSAAAVRSLRDLITQSTWSTTASGIFQNFALVQVICTATRPMGGQKPGTSGLRKKTREFMQPDYLANFVQSVFDALHEVGTQTEGGTLVVSGDGRFFNKEAIQIIIKIAVAAGVQRFWVGKDGLLSTPAVSAVIRNRAGGFKAFGAFILSASHNPGGIEEDFGIKYNCENGGPSPEKITELVYAKTQTISEIRSADAFPNVDLSSVGVQEFSSPDGKRQVTIEIFDPTEDHVAVLQQCFDLEAIKRLMARSDFSFCYDSLHGVQGPYARRIFCDILGAPASCLMNCEPKEDFGGPSCPSHGHADPNLANARELCERMGVSADGSPVMGQSWQVPCMGAAADGDADRNMILGTRFFVTPSDSLAVIVDNCHLIPYFSRDNKNLLRGASRSMPTSCALDHVCKAKGIPFFETPTGWKFFGNLMDSGTYAPFICGEESFGTGSDHIREKDGMWAVLAWLQILAANNVDPSKPLVTIEDIVTSHWSKYGRNYYARYDYEGVDLDSANKMMERMVSMAGSWPADAFETYELQKADVFEYTDPIDGSVSKNQGIRFLFQDGSRIVFRLSGTGVVGATIRMYLEKYEPPAGDLSRHPHEVVKPLAVLALKLSKLQEFTGRDVPSVIT</sequence>
<dbReference type="STRING" id="905079.L1JCM7"/>
<dbReference type="PANTHER" id="PTHR22573">
    <property type="entry name" value="PHOSPHOHEXOMUTASE FAMILY MEMBER"/>
    <property type="match status" value="1"/>
</dbReference>
<dbReference type="FunFam" id="3.40.120.10:FF:000004">
    <property type="entry name" value="Phosphoglucomutase 5"/>
    <property type="match status" value="1"/>
</dbReference>
<keyword evidence="8" id="KW-0413">Isomerase</keyword>
<dbReference type="InterPro" id="IPR016066">
    <property type="entry name" value="A-D-PHexomutase_CS"/>
</dbReference>
<dbReference type="InterPro" id="IPR005844">
    <property type="entry name" value="A-D-PHexomutase_a/b/a-I"/>
</dbReference>
<evidence type="ECO:0000256" key="6">
    <source>
        <dbReference type="ARBA" id="ARBA00022723"/>
    </source>
</evidence>
<evidence type="ECO:0000259" key="9">
    <source>
        <dbReference type="Pfam" id="PF02878"/>
    </source>
</evidence>
<dbReference type="PROSITE" id="PS00710">
    <property type="entry name" value="PGM_PMM"/>
    <property type="match status" value="1"/>
</dbReference>
<evidence type="ECO:0000256" key="7">
    <source>
        <dbReference type="ARBA" id="ARBA00022842"/>
    </source>
</evidence>
<dbReference type="GO" id="GO:0000287">
    <property type="term" value="F:magnesium ion binding"/>
    <property type="evidence" value="ECO:0007669"/>
    <property type="project" value="InterPro"/>
</dbReference>
<dbReference type="FunFam" id="3.30.310.50:FF:000002">
    <property type="entry name" value="Phosphoglucomutase 5"/>
    <property type="match status" value="1"/>
</dbReference>
<dbReference type="RefSeq" id="XP_005832849.1">
    <property type="nucleotide sequence ID" value="XM_005832792.1"/>
</dbReference>
<dbReference type="EMBL" id="JH992997">
    <property type="protein sequence ID" value="EKX45869.1"/>
    <property type="molecule type" value="Genomic_DNA"/>
</dbReference>
<dbReference type="eggNOG" id="KOG0625">
    <property type="taxonomic scope" value="Eukaryota"/>
</dbReference>
<dbReference type="GO" id="GO:0005829">
    <property type="term" value="C:cytosol"/>
    <property type="evidence" value="ECO:0007669"/>
    <property type="project" value="TreeGrafter"/>
</dbReference>
<dbReference type="InterPro" id="IPR005846">
    <property type="entry name" value="A-D-PHexomutase_a/b/a-III"/>
</dbReference>
<dbReference type="Proteomes" id="UP000011087">
    <property type="component" value="Unassembled WGS sequence"/>
</dbReference>
<dbReference type="Pfam" id="PF02878">
    <property type="entry name" value="PGM_PMM_I"/>
    <property type="match status" value="1"/>
</dbReference>